<organism evidence="1">
    <name type="scientific">Mycolicibacterium phage Anya</name>
    <dbReference type="NCBI Taxonomy" id="3240802"/>
    <lineage>
        <taxon>Viruses</taxon>
        <taxon>Duplodnaviria</taxon>
        <taxon>Heunggongvirae</taxon>
        <taxon>Uroviricota</taxon>
        <taxon>Caudoviricetes</taxon>
    </lineage>
</organism>
<protein>
    <submittedName>
        <fullName evidence="1">Uncharacterized protein</fullName>
    </submittedName>
</protein>
<proteinExistence type="predicted"/>
<sequence length="111" mass="12259">MCENRQPLTAGGWPTPKENRTVTAALIDLVDGQLSELEISKPGFIYAGRLTNMETGASWRFVYRSTIVKTTSRIVKRMLAWLDGAAPIGQAQIAADPDMMYGTAELTLWEP</sequence>
<name>A0AB39U1V0_9CAUD</name>
<accession>A0AB39U1V0</accession>
<dbReference type="EMBL" id="OR387111">
    <property type="protein sequence ID" value="XDR06114.1"/>
    <property type="molecule type" value="Genomic_DNA"/>
</dbReference>
<reference evidence="1" key="1">
    <citation type="submission" date="2023-07" db="EMBL/GenBank/DDBJ databases">
        <title>Novel Phage-like Particles from Mycolicibacterium aichiense.</title>
        <authorList>
            <person name="Saha M.S."/>
            <person name="Roman A."/>
            <person name="Doherty M."/>
            <person name="Shijo M."/>
            <person name="Riddick Z."/>
        </authorList>
    </citation>
    <scope>NUCLEOTIDE SEQUENCE</scope>
</reference>
<evidence type="ECO:0000313" key="1">
    <source>
        <dbReference type="EMBL" id="XDR06114.1"/>
    </source>
</evidence>